<reference evidence="2 3" key="1">
    <citation type="journal article" date="2024" name="Front Chem Biol">
        <title>Unveiling the potential of Daldinia eschscholtzii MFLUCC 19-0629 through bioactivity and bioinformatics studies for enhanced sustainable agriculture production.</title>
        <authorList>
            <person name="Brooks S."/>
            <person name="Weaver J.A."/>
            <person name="Klomchit A."/>
            <person name="Alharthi S.A."/>
            <person name="Onlamun T."/>
            <person name="Nurani R."/>
            <person name="Vong T.K."/>
            <person name="Alberti F."/>
            <person name="Greco C."/>
        </authorList>
    </citation>
    <scope>NUCLEOTIDE SEQUENCE [LARGE SCALE GENOMIC DNA]</scope>
    <source>
        <strain evidence="2">MFLUCC 19-0629</strain>
    </source>
</reference>
<name>A0AAX6MQ41_9PEZI</name>
<evidence type="ECO:0000313" key="2">
    <source>
        <dbReference type="EMBL" id="KAK6954755.1"/>
    </source>
</evidence>
<proteinExistence type="predicted"/>
<evidence type="ECO:0000259" key="1">
    <source>
        <dbReference type="Pfam" id="PF01266"/>
    </source>
</evidence>
<dbReference type="PANTHER" id="PTHR13847">
    <property type="entry name" value="SARCOSINE DEHYDROGENASE-RELATED"/>
    <property type="match status" value="1"/>
</dbReference>
<dbReference type="Gene3D" id="3.30.9.10">
    <property type="entry name" value="D-Amino Acid Oxidase, subunit A, domain 2"/>
    <property type="match status" value="1"/>
</dbReference>
<evidence type="ECO:0000313" key="3">
    <source>
        <dbReference type="Proteomes" id="UP001369815"/>
    </source>
</evidence>
<feature type="domain" description="FAD dependent oxidoreductase" evidence="1">
    <location>
        <begin position="36"/>
        <end position="426"/>
    </location>
</feature>
<dbReference type="SUPFAM" id="SSF51905">
    <property type="entry name" value="FAD/NAD(P)-binding domain"/>
    <property type="match status" value="1"/>
</dbReference>
<dbReference type="Proteomes" id="UP001369815">
    <property type="component" value="Unassembled WGS sequence"/>
</dbReference>
<protein>
    <recommendedName>
        <fullName evidence="1">FAD dependent oxidoreductase domain-containing protein</fullName>
    </recommendedName>
</protein>
<dbReference type="InterPro" id="IPR036188">
    <property type="entry name" value="FAD/NAD-bd_sf"/>
</dbReference>
<keyword evidence="3" id="KW-1185">Reference proteome</keyword>
<dbReference type="Pfam" id="PF01266">
    <property type="entry name" value="DAO"/>
    <property type="match status" value="1"/>
</dbReference>
<sequence length="472" mass="50889">MTGPFPVQNATVPYWRTQLHHLDSHRSTPELPEKQDIVIIGAGFAGAAVAHYLLKDIPENGQKPSITIIEAREACSGATGRNGGHIRPDLFVALAARMRAQGLEAANQVALFEVANAQALEDLIRDEGIDCGLRRVTTGDVFVDAGEAAKIKKLWDAMTKLDDGDCPTLRSVAYHGPGDGEAERVSGVKGAKVAFTYPAHVVWPYKLVMRLLEGVVEKGVNLQTRTTVNGVSETVDKEGYWTLGTARGPTKAKKVIFATNAYTAGLLPEYDDAIYAARGTVCRVVVAPDGPGPATNIPPLGSAGLEMESPNTVDSYYGLREDGSIIVGGGKSVFIDEREEWYRNYDDSTLIESTVPYFDGWAKRTFTGWEGKTETESIWTGIMGYSADDAPHVGHVPSKPGQYICAGFNGHGMPNVLLCAKGLAEMIKDGRPFSETGVPPVYETSAARLRKISDLVAAPTTGRARADIYLKF</sequence>
<dbReference type="GO" id="GO:0005737">
    <property type="term" value="C:cytoplasm"/>
    <property type="evidence" value="ECO:0007669"/>
    <property type="project" value="TreeGrafter"/>
</dbReference>
<dbReference type="Gene3D" id="3.50.50.60">
    <property type="entry name" value="FAD/NAD(P)-binding domain"/>
    <property type="match status" value="1"/>
</dbReference>
<dbReference type="InterPro" id="IPR006076">
    <property type="entry name" value="FAD-dep_OxRdtase"/>
</dbReference>
<gene>
    <name evidence="2" type="ORF">Daesc_004724</name>
</gene>
<dbReference type="AlphaFoldDB" id="A0AAX6MQ41"/>
<accession>A0AAX6MQ41</accession>
<dbReference type="EMBL" id="JBANMG010000004">
    <property type="protein sequence ID" value="KAK6954755.1"/>
    <property type="molecule type" value="Genomic_DNA"/>
</dbReference>
<organism evidence="2 3">
    <name type="scientific">Daldinia eschscholtzii</name>
    <dbReference type="NCBI Taxonomy" id="292717"/>
    <lineage>
        <taxon>Eukaryota</taxon>
        <taxon>Fungi</taxon>
        <taxon>Dikarya</taxon>
        <taxon>Ascomycota</taxon>
        <taxon>Pezizomycotina</taxon>
        <taxon>Sordariomycetes</taxon>
        <taxon>Xylariomycetidae</taxon>
        <taxon>Xylariales</taxon>
        <taxon>Hypoxylaceae</taxon>
        <taxon>Daldinia</taxon>
    </lineage>
</organism>
<comment type="caution">
    <text evidence="2">The sequence shown here is derived from an EMBL/GenBank/DDBJ whole genome shotgun (WGS) entry which is preliminary data.</text>
</comment>
<dbReference type="PANTHER" id="PTHR13847:SF279">
    <property type="entry name" value="FAD DEPENDENT OXIDOREDUCTASE DOMAIN-CONTAINING PROTEIN-RELATED"/>
    <property type="match status" value="1"/>
</dbReference>